<sequence length="163" mass="17756">MSITTTSDDDKQDDAGCGRLGRAKAVSERLAAVSVQSTDEESYGLERSPTMRSGTDFARQTIVVGEAEQMKMMGDADGAQALTLESAAKWKDYERCGGRRGGTDECQKTNERQTKDERITRNEGSDGRVIVLAVTGRTRRRRVKAHGGASTNNATTGHLWVLE</sequence>
<comment type="caution">
    <text evidence="2">The sequence shown here is derived from an EMBL/GenBank/DDBJ whole genome shotgun (WGS) entry which is preliminary data.</text>
</comment>
<accession>A0A8S9UNT6</accession>
<evidence type="ECO:0000256" key="1">
    <source>
        <dbReference type="SAM" id="MobiDB-lite"/>
    </source>
</evidence>
<feature type="region of interest" description="Disordered" evidence="1">
    <location>
        <begin position="140"/>
        <end position="163"/>
    </location>
</feature>
<name>A0A8S9UNT6_PHYIN</name>
<organism evidence="2 3">
    <name type="scientific">Phytophthora infestans</name>
    <name type="common">Potato late blight agent</name>
    <name type="synonym">Botrytis infestans</name>
    <dbReference type="NCBI Taxonomy" id="4787"/>
    <lineage>
        <taxon>Eukaryota</taxon>
        <taxon>Sar</taxon>
        <taxon>Stramenopiles</taxon>
        <taxon>Oomycota</taxon>
        <taxon>Peronosporomycetes</taxon>
        <taxon>Peronosporales</taxon>
        <taxon>Peronosporaceae</taxon>
        <taxon>Phytophthora</taxon>
    </lineage>
</organism>
<evidence type="ECO:0000313" key="2">
    <source>
        <dbReference type="EMBL" id="KAF4141177.1"/>
    </source>
</evidence>
<dbReference type="AlphaFoldDB" id="A0A8S9UNT6"/>
<evidence type="ECO:0000313" key="3">
    <source>
        <dbReference type="Proteomes" id="UP000704712"/>
    </source>
</evidence>
<dbReference type="EMBL" id="JAACNO010001388">
    <property type="protein sequence ID" value="KAF4141177.1"/>
    <property type="molecule type" value="Genomic_DNA"/>
</dbReference>
<feature type="region of interest" description="Disordered" evidence="1">
    <location>
        <begin position="28"/>
        <end position="52"/>
    </location>
</feature>
<reference evidence="2" key="1">
    <citation type="submission" date="2020-03" db="EMBL/GenBank/DDBJ databases">
        <title>Hybrid Assembly of Korean Phytophthora infestans isolates.</title>
        <authorList>
            <person name="Prokchorchik M."/>
            <person name="Lee Y."/>
            <person name="Seo J."/>
            <person name="Cho J.-H."/>
            <person name="Park Y.-E."/>
            <person name="Jang D.-C."/>
            <person name="Im J.-S."/>
            <person name="Choi J.-G."/>
            <person name="Park H.-J."/>
            <person name="Lee G.-B."/>
            <person name="Lee Y.-G."/>
            <person name="Hong S.-Y."/>
            <person name="Cho K."/>
            <person name="Sohn K.H."/>
        </authorList>
    </citation>
    <scope>NUCLEOTIDE SEQUENCE</scope>
    <source>
        <strain evidence="2">KR_2_A2</strain>
    </source>
</reference>
<protein>
    <submittedName>
        <fullName evidence="2">Uncharacterized protein</fullName>
    </submittedName>
</protein>
<proteinExistence type="predicted"/>
<gene>
    <name evidence="2" type="ORF">GN958_ATG09634</name>
</gene>
<dbReference type="Proteomes" id="UP000704712">
    <property type="component" value="Unassembled WGS sequence"/>
</dbReference>